<dbReference type="Pfam" id="PF01565">
    <property type="entry name" value="FAD_binding_4"/>
    <property type="match status" value="1"/>
</dbReference>
<evidence type="ECO:0000256" key="5">
    <source>
        <dbReference type="ARBA" id="ARBA00023002"/>
    </source>
</evidence>
<evidence type="ECO:0000313" key="8">
    <source>
        <dbReference type="Proteomes" id="UP000638648"/>
    </source>
</evidence>
<sequence>MSLQHTDLAVETLRPGDDGYDAAARAFFATGDPALVVRPRDPDEVAAALTHAVRHDLAVSVRSGGHSPVGHSTNTGGMVIDLAHLDDVEVLDPGRRLVRVGGGATWGRVAAALDPHGWGLTAGDTTSVGVGGLTLGGGVGWMVRRHGLAIDNLSGARIVTAGGQLLTTSEDEHPDLFWALRGGGGNFGIVVDFDFVAQPVTTVHFGSVAYRLDNPADLLRRWRDAMRVAPDELSTTLVLMPTMPGAPPSAMVLLCYAGEPVAAVGDIDAAIKPLLELGTVTETSISERRYSEILEDAAHPQGLRLVARNTLVPTLDDVVIAAIDRLHNTPGPTAIAVRSLGGAFGRVPTDATAFAHRDAEAMVVWGAMLSETATDAEVERALVPWRAVAAHGTGTYINFQGSATADDLASAYPPATYARLAAVKRVYDPDNRFALNHNIEPASAEQAGCPAA</sequence>
<keyword evidence="4" id="KW-0274">FAD</keyword>
<dbReference type="Gene3D" id="3.40.462.20">
    <property type="match status" value="1"/>
</dbReference>
<dbReference type="Gene3D" id="3.30.465.10">
    <property type="match status" value="1"/>
</dbReference>
<dbReference type="PROSITE" id="PS51387">
    <property type="entry name" value="FAD_PCMH"/>
    <property type="match status" value="1"/>
</dbReference>
<dbReference type="InterPro" id="IPR006093">
    <property type="entry name" value="Oxy_OxRdtase_FAD_BS"/>
</dbReference>
<dbReference type="InterPro" id="IPR016169">
    <property type="entry name" value="FAD-bd_PCMH_sub2"/>
</dbReference>
<evidence type="ECO:0000259" key="6">
    <source>
        <dbReference type="PROSITE" id="PS51387"/>
    </source>
</evidence>
<organism evidence="7 8">
    <name type="scientific">Actinopolymorpha pittospori</name>
    <dbReference type="NCBI Taxonomy" id="648752"/>
    <lineage>
        <taxon>Bacteria</taxon>
        <taxon>Bacillati</taxon>
        <taxon>Actinomycetota</taxon>
        <taxon>Actinomycetes</taxon>
        <taxon>Propionibacteriales</taxon>
        <taxon>Actinopolymorphaceae</taxon>
        <taxon>Actinopolymorpha</taxon>
    </lineage>
</organism>
<keyword evidence="3" id="KW-0285">Flavoprotein</keyword>
<dbReference type="AlphaFoldDB" id="A0A927RDW8"/>
<comment type="cofactor">
    <cofactor evidence="1">
        <name>FAD</name>
        <dbReference type="ChEBI" id="CHEBI:57692"/>
    </cofactor>
</comment>
<keyword evidence="5" id="KW-0560">Oxidoreductase</keyword>
<dbReference type="Proteomes" id="UP000638648">
    <property type="component" value="Unassembled WGS sequence"/>
</dbReference>
<evidence type="ECO:0000256" key="2">
    <source>
        <dbReference type="ARBA" id="ARBA00005466"/>
    </source>
</evidence>
<comment type="caution">
    <text evidence="7">The sequence shown here is derived from an EMBL/GenBank/DDBJ whole genome shotgun (WGS) entry which is preliminary data.</text>
</comment>
<reference evidence="7" key="1">
    <citation type="submission" date="2020-10" db="EMBL/GenBank/DDBJ databases">
        <title>Sequencing the genomes of 1000 actinobacteria strains.</title>
        <authorList>
            <person name="Klenk H.-P."/>
        </authorList>
    </citation>
    <scope>NUCLEOTIDE SEQUENCE</scope>
    <source>
        <strain evidence="7">DSM 45354</strain>
    </source>
</reference>
<keyword evidence="8" id="KW-1185">Reference proteome</keyword>
<dbReference type="SUPFAM" id="SSF56176">
    <property type="entry name" value="FAD-binding/transporter-associated domain-like"/>
    <property type="match status" value="1"/>
</dbReference>
<dbReference type="PROSITE" id="PS00862">
    <property type="entry name" value="OX2_COVAL_FAD"/>
    <property type="match status" value="1"/>
</dbReference>
<feature type="domain" description="FAD-binding PCMH-type" evidence="6">
    <location>
        <begin position="29"/>
        <end position="200"/>
    </location>
</feature>
<dbReference type="PANTHER" id="PTHR42973:SF39">
    <property type="entry name" value="FAD-BINDING PCMH-TYPE DOMAIN-CONTAINING PROTEIN"/>
    <property type="match status" value="1"/>
</dbReference>
<name>A0A927RDW8_9ACTN</name>
<dbReference type="InterPro" id="IPR016167">
    <property type="entry name" value="FAD-bd_PCMH_sub1"/>
</dbReference>
<gene>
    <name evidence="7" type="ORF">HEB94_005428</name>
</gene>
<dbReference type="PANTHER" id="PTHR42973">
    <property type="entry name" value="BINDING OXIDOREDUCTASE, PUTATIVE (AFU_ORTHOLOGUE AFUA_1G17690)-RELATED"/>
    <property type="match status" value="1"/>
</dbReference>
<evidence type="ECO:0000256" key="3">
    <source>
        <dbReference type="ARBA" id="ARBA00022630"/>
    </source>
</evidence>
<dbReference type="GO" id="GO:0071949">
    <property type="term" value="F:FAD binding"/>
    <property type="evidence" value="ECO:0007669"/>
    <property type="project" value="InterPro"/>
</dbReference>
<dbReference type="Pfam" id="PF08031">
    <property type="entry name" value="BBE"/>
    <property type="match status" value="1"/>
</dbReference>
<dbReference type="Gene3D" id="3.30.43.10">
    <property type="entry name" value="Uridine Diphospho-n-acetylenolpyruvylglucosamine Reductase, domain 2"/>
    <property type="match status" value="1"/>
</dbReference>
<evidence type="ECO:0000313" key="7">
    <source>
        <dbReference type="EMBL" id="MBE1608580.1"/>
    </source>
</evidence>
<dbReference type="RefSeq" id="WP_192752336.1">
    <property type="nucleotide sequence ID" value="NZ_BAABJL010000028.1"/>
</dbReference>
<dbReference type="GO" id="GO:0016491">
    <property type="term" value="F:oxidoreductase activity"/>
    <property type="evidence" value="ECO:0007669"/>
    <property type="project" value="UniProtKB-KW"/>
</dbReference>
<dbReference type="InterPro" id="IPR036318">
    <property type="entry name" value="FAD-bd_PCMH-like_sf"/>
</dbReference>
<dbReference type="InterPro" id="IPR016164">
    <property type="entry name" value="FAD-linked_Oxase-like_C"/>
</dbReference>
<proteinExistence type="inferred from homology"/>
<dbReference type="InterPro" id="IPR006094">
    <property type="entry name" value="Oxid_FAD_bind_N"/>
</dbReference>
<dbReference type="SUPFAM" id="SSF55103">
    <property type="entry name" value="FAD-linked oxidases, C-terminal domain"/>
    <property type="match status" value="1"/>
</dbReference>
<comment type="similarity">
    <text evidence="2">Belongs to the oxygen-dependent FAD-linked oxidoreductase family.</text>
</comment>
<evidence type="ECO:0000256" key="1">
    <source>
        <dbReference type="ARBA" id="ARBA00001974"/>
    </source>
</evidence>
<evidence type="ECO:0000256" key="4">
    <source>
        <dbReference type="ARBA" id="ARBA00022827"/>
    </source>
</evidence>
<dbReference type="InterPro" id="IPR050416">
    <property type="entry name" value="FAD-linked_Oxidoreductase"/>
</dbReference>
<dbReference type="InterPro" id="IPR012951">
    <property type="entry name" value="BBE"/>
</dbReference>
<dbReference type="InterPro" id="IPR016166">
    <property type="entry name" value="FAD-bd_PCMH"/>
</dbReference>
<protein>
    <submittedName>
        <fullName evidence="7">FAD/FMN-containing dehydrogenase</fullName>
    </submittedName>
</protein>
<accession>A0A927RDW8</accession>
<dbReference type="EMBL" id="JADBEM010000001">
    <property type="protein sequence ID" value="MBE1608580.1"/>
    <property type="molecule type" value="Genomic_DNA"/>
</dbReference>